<dbReference type="PANTHER" id="PTHR17008:SF1">
    <property type="entry name" value="MEIOSIS EXPRESSED GENE 1 PROTEIN HOMOLOG"/>
    <property type="match status" value="1"/>
</dbReference>
<name>A0A2H1CXD7_FASHE</name>
<comment type="similarity">
    <text evidence="1">Belongs to the MEIG1 family.</text>
</comment>
<proteinExistence type="inferred from homology"/>
<dbReference type="EMBL" id="JXXN02000019">
    <property type="protein sequence ID" value="THD29032.1"/>
    <property type="molecule type" value="Genomic_DNA"/>
</dbReference>
<dbReference type="GO" id="GO:0005634">
    <property type="term" value="C:nucleus"/>
    <property type="evidence" value="ECO:0007669"/>
    <property type="project" value="InterPro"/>
</dbReference>
<dbReference type="Proteomes" id="UP000230066">
    <property type="component" value="Unassembled WGS sequence"/>
</dbReference>
<evidence type="ECO:0000313" key="2">
    <source>
        <dbReference type="EMBL" id="THD29032.1"/>
    </source>
</evidence>
<evidence type="ECO:0000256" key="1">
    <source>
        <dbReference type="ARBA" id="ARBA00008514"/>
    </source>
</evidence>
<dbReference type="AlphaFoldDB" id="A0A2H1CXD7"/>
<dbReference type="InterPro" id="IPR020186">
    <property type="entry name" value="Meiosis-expressed_gene_1"/>
</dbReference>
<evidence type="ECO:0000313" key="3">
    <source>
        <dbReference type="Proteomes" id="UP000230066"/>
    </source>
</evidence>
<reference evidence="2" key="1">
    <citation type="submission" date="2019-03" db="EMBL/GenBank/DDBJ databases">
        <title>Improved annotation for the trematode Fasciola hepatica.</title>
        <authorList>
            <person name="Choi Y.-J."/>
            <person name="Martin J."/>
            <person name="Mitreva M."/>
        </authorList>
    </citation>
    <scope>NUCLEOTIDE SEQUENCE [LARGE SCALE GENOMIC DNA]</scope>
</reference>
<sequence length="89" mass="10975">MPMRTMKQPSSMRRALNWTSEVENAYRYQTAGYRDEIEYYSFQPEQVEKWTTSGFVKKLRRRDGYFYYFDQARECSDKDVKKCKLYTYE</sequence>
<organism evidence="2 3">
    <name type="scientific">Fasciola hepatica</name>
    <name type="common">Liver fluke</name>
    <dbReference type="NCBI Taxonomy" id="6192"/>
    <lineage>
        <taxon>Eukaryota</taxon>
        <taxon>Metazoa</taxon>
        <taxon>Spiralia</taxon>
        <taxon>Lophotrochozoa</taxon>
        <taxon>Platyhelminthes</taxon>
        <taxon>Trematoda</taxon>
        <taxon>Digenea</taxon>
        <taxon>Plagiorchiida</taxon>
        <taxon>Echinostomata</taxon>
        <taxon>Echinostomatoidea</taxon>
        <taxon>Fasciolidae</taxon>
        <taxon>Fasciola</taxon>
    </lineage>
</organism>
<dbReference type="Pfam" id="PF15163">
    <property type="entry name" value="Meiosis_expr"/>
    <property type="match status" value="1"/>
</dbReference>
<accession>A0A2H1CXD7</accession>
<comment type="caution">
    <text evidence="2">The sequence shown here is derived from an EMBL/GenBank/DDBJ whole genome shotgun (WGS) entry which is preliminary data.</text>
</comment>
<protein>
    <submittedName>
        <fullName evidence="2">Meiosis expressed protein 1</fullName>
    </submittedName>
</protein>
<dbReference type="PANTHER" id="PTHR17008">
    <property type="entry name" value="MEIOSIS-EXPRESSED GENE 1 PROTEIN"/>
    <property type="match status" value="1"/>
</dbReference>
<gene>
    <name evidence="2" type="ORF">D915_000103</name>
</gene>
<keyword evidence="3" id="KW-1185">Reference proteome</keyword>